<sequence>MASERKFVKVAGDDLLLEFERFIESTGGIPKNDGYIAIHKLLFRFEALKTYRRNHNFGEEMQQRVLFYLLGQAYTPDPDPMIKVKISDPTWLESLCAGLVSNQRVETLHIDIESPAGSSILLRQNEDFRKPMADCLEHIPLLLKQKCSSVRRLHISSSIKLEGYEEHLVEAVRTNKLQDLSLFLTWSTEASSWGSEGRQIADALRGNTSITSLGISALLFQSFVCGGSLAEHHSVKELTLDGTKYLSGVHPEWRLLLDALKTALSLNQTPKKIKLVNVHFALSEWMEVVHALKPNTHLEVLDIGESTGWEDVKFLNAMCDLLRLHCTQIIDLGIKAVGETSEVLKENLPALNEQLRLNLEFGQALSTAEKGPPQSARVILCGPGYAGKTTLCNTLMGRSTPKASLFLQRNPKLWQLLHGTDAPFEFWKRTRGVEMQVWKEDSSDHPRICLWDFAGQMEYYALHDYMFPVVNSANLFLFCFSLVPSPDDPRKQSISDRISQIGKDFRFWLRFLCSNSKENIDPKPRVRILLTKADRVPDDDLDSIKLQCEMKMDEVFQVFETRIDLVRPVFINCHSRKMVDELGTSILDDFARMIPELEPRYKICESVRRKLEDHRKAENPPMIITLEQYSTEICREVDQTMLRSPDLRKAVASYLHSVGEIIYFEKLQFIVVDPRWLGVGVLGNLLDLCVRKARPSLWRGILPPRPPSGRKLNIPEGFVTRHGLGLLLQRSVKSMMSSTTVKPEYLIDLLLELEICFKDDHEQLEGYRIPAALDDQRNKAARGERELKWDVAASGEMYIGRRLQCANEKLTVLTSGFFPRLQVVLQKHLFDQKSRILGVEGIYDGFRIERNMLTFLHDGMNVIVEHGDGEFVDHAFVDVLVKTDKRFEETLDFIEKHVLNVIRDFCAKPEGNQGVTLVEGIIRPRSVEHLVLCRYRENQSVLISALESELLVKPFYRFNYNEVSDSTVRGGEISYALAAIKGEEYFREFERKYRLYYQMLPPALEELKDPVFRNLLGRQLLQGSPKLVYIVEHKKYYLLRGRNEMRLRLHLQCESRPRDPYTGPHSLDDQKGRSFVIEDKLRETILPVFRWTYEILRLTAVAAGKIVVGEGVDTLLNTLLPQDIPVLPSAFINHTKLEEWGLDEREEIVHFYEAVLTRNPFCEWLVKFLNIDGDPSEFKADFGLIKTRYTDTQEIAFLCGSCWDIGMRSGDLSLP</sequence>
<proteinExistence type="predicted"/>
<dbReference type="Gene3D" id="3.40.50.300">
    <property type="entry name" value="P-loop containing nucleotide triphosphate hydrolases"/>
    <property type="match status" value="1"/>
</dbReference>
<comment type="caution">
    <text evidence="1">The sequence shown here is derived from an EMBL/GenBank/DDBJ whole genome shotgun (WGS) entry which is preliminary data.</text>
</comment>
<accession>A0ABD3HHW6</accession>
<dbReference type="Proteomes" id="UP001633002">
    <property type="component" value="Unassembled WGS sequence"/>
</dbReference>
<dbReference type="SUPFAM" id="SSF52540">
    <property type="entry name" value="P-loop containing nucleoside triphosphate hydrolases"/>
    <property type="match status" value="1"/>
</dbReference>
<dbReference type="InterPro" id="IPR027417">
    <property type="entry name" value="P-loop_NTPase"/>
</dbReference>
<evidence type="ECO:0008006" key="3">
    <source>
        <dbReference type="Google" id="ProtNLM"/>
    </source>
</evidence>
<keyword evidence="2" id="KW-1185">Reference proteome</keyword>
<reference evidence="1 2" key="1">
    <citation type="submission" date="2024-09" db="EMBL/GenBank/DDBJ databases">
        <title>Chromosome-scale assembly of Riccia sorocarpa.</title>
        <authorList>
            <person name="Paukszto L."/>
        </authorList>
    </citation>
    <scope>NUCLEOTIDE SEQUENCE [LARGE SCALE GENOMIC DNA]</scope>
    <source>
        <strain evidence="1">LP-2024</strain>
        <tissue evidence="1">Aerial parts of the thallus</tissue>
    </source>
</reference>
<dbReference type="SUPFAM" id="SSF52047">
    <property type="entry name" value="RNI-like"/>
    <property type="match status" value="1"/>
</dbReference>
<dbReference type="PANTHER" id="PTHR47679">
    <property type="entry name" value="PROTEIN TORNADO 1"/>
    <property type="match status" value="1"/>
</dbReference>
<dbReference type="InterPro" id="IPR032675">
    <property type="entry name" value="LRR_dom_sf"/>
</dbReference>
<organism evidence="1 2">
    <name type="scientific">Riccia sorocarpa</name>
    <dbReference type="NCBI Taxonomy" id="122646"/>
    <lineage>
        <taxon>Eukaryota</taxon>
        <taxon>Viridiplantae</taxon>
        <taxon>Streptophyta</taxon>
        <taxon>Embryophyta</taxon>
        <taxon>Marchantiophyta</taxon>
        <taxon>Marchantiopsida</taxon>
        <taxon>Marchantiidae</taxon>
        <taxon>Marchantiales</taxon>
        <taxon>Ricciaceae</taxon>
        <taxon>Riccia</taxon>
    </lineage>
</organism>
<dbReference type="PANTHER" id="PTHR47679:SF1">
    <property type="entry name" value="PROTEIN TORNADO 1"/>
    <property type="match status" value="1"/>
</dbReference>
<evidence type="ECO:0000313" key="1">
    <source>
        <dbReference type="EMBL" id="KAL3690172.1"/>
    </source>
</evidence>
<dbReference type="EMBL" id="JBJQOH010000004">
    <property type="protein sequence ID" value="KAL3690172.1"/>
    <property type="molecule type" value="Genomic_DNA"/>
</dbReference>
<name>A0ABD3HHW6_9MARC</name>
<dbReference type="AlphaFoldDB" id="A0ABD3HHW6"/>
<dbReference type="Gene3D" id="3.80.10.10">
    <property type="entry name" value="Ribonuclease Inhibitor"/>
    <property type="match status" value="1"/>
</dbReference>
<protein>
    <recommendedName>
        <fullName evidence="3">C-terminal of Roc (COR) domain-containing protein</fullName>
    </recommendedName>
</protein>
<evidence type="ECO:0000313" key="2">
    <source>
        <dbReference type="Proteomes" id="UP001633002"/>
    </source>
</evidence>
<gene>
    <name evidence="1" type="ORF">R1sor_016481</name>
</gene>